<evidence type="ECO:0000259" key="1">
    <source>
        <dbReference type="Pfam" id="PF13456"/>
    </source>
</evidence>
<gene>
    <name evidence="3" type="ORF">Bca52824_024727</name>
</gene>
<protein>
    <recommendedName>
        <fullName evidence="5">Reverse transcriptase</fullName>
    </recommendedName>
</protein>
<dbReference type="Gene3D" id="3.60.10.10">
    <property type="entry name" value="Endonuclease/exonuclease/phosphatase"/>
    <property type="match status" value="1"/>
</dbReference>
<dbReference type="SUPFAM" id="SSF56219">
    <property type="entry name" value="DNase I-like"/>
    <property type="match status" value="1"/>
</dbReference>
<dbReference type="Proteomes" id="UP000886595">
    <property type="component" value="Unassembled WGS sequence"/>
</dbReference>
<dbReference type="InterPro" id="IPR026960">
    <property type="entry name" value="RVT-Znf"/>
</dbReference>
<name>A0A8X7VLP5_BRACI</name>
<proteinExistence type="predicted"/>
<accession>A0A8X7VLP5</accession>
<dbReference type="InterPro" id="IPR002156">
    <property type="entry name" value="RNaseH_domain"/>
</dbReference>
<evidence type="ECO:0008006" key="5">
    <source>
        <dbReference type="Google" id="ProtNLM"/>
    </source>
</evidence>
<dbReference type="PANTHER" id="PTHR33116:SF78">
    <property type="entry name" value="OS12G0587133 PROTEIN"/>
    <property type="match status" value="1"/>
</dbReference>
<sequence>MSSQLDKALFQLSLEEEEEESFVLPDTPEYCSAGRNSLNLVGRLLNPSCQKMLDLILDMPRKWQLYDRVRRVALSKERFHQKIASEVMEGMRTYLMVPEGPEKAARIERVKKYLLDLENDPIGRKTTLMLEQEPSITKELDKGKGVVYDFSNQNKVSPQPEKLMASAISAGAWGGSTGFSTGFFETGASGTKLKKGRARKRLGTFKRRNNGKAVAKEDKEPGKKIGEGNSVFVDFKFVDKNLVDFHVQVGKFSFFVSCVYGEPLMGNRPRIWERLSRIGVNRKEPWCILGDFNEIRNNDEKNGGEMVELQSSGDNFRWGGNRGTVSIQSKLDRCFSNKKWFQLFPNSNQVFMDKRGSDQIPVQVKLLSVSETRRGSFRFDGRFLHKHGVREKIKKAWLTNYPLFEATVSDRLKICRKALSTWKKREMHVEQSSLVTSTVRVNFLKMELVNAYREEDQYWKQRCKERWATKGDLNTKFYHASVKSNRARKKIIKLKDESGQDQFEEDAKGEVAKNYFSNLFKSTNSRDFSELFNGFNKRVTSLIHLIENAVEEGRIQGIQFSETGPMIHHMLFANDSLLICKATMEQSMEMMNILKIYERVTGQMVNVAKSAITFGAKVKEDSRLIIKDITGISKEGGTGSYLGLPECFSGSKTEILAYIYDRLKDRLSEFLTAKIGARPSYAWRSIQFGKELLIQGLRKHIGNGKTVSVWSERWIEGETRRAPLMKNVLVDLELKVSDLIDFQNRSWYLDKLQDLFYEEDINSILAMKTHGGYSVKSGYWFINTFLRRDEIREAEARPCLNALKAEVWKIQTAPKIKTFIWRAVSNAIPVGELLVKRGVKMDPVCQACGYQGESINHIIFQCSVARQVWAMANVPHLQHGFDEHGFDEVSHFDNFHSLMLMMRNKRIPEAVRNAIPWVVWYLWKFRNGILFEARIKTPTEVVVKALEEAEFWLLARKNEQQMEKEEHEALTVVKKSWSAPPRGWMKGNIGVDWNKSQAKCGAAWVVWDENGKVMMHSRRAFFNVLSLEEARFQALIWALKSFHSHHLERIIIALEDPILPKVILRPRAWPNFKWHYAEIMKRLEKMKWWRFLTEERSTNRGAFIIAQSVLKGGYMQSYVVVGAPFWLRSVFEDEERRSSVAGDS</sequence>
<comment type="caution">
    <text evidence="3">The sequence shown here is derived from an EMBL/GenBank/DDBJ whole genome shotgun (WGS) entry which is preliminary data.</text>
</comment>
<keyword evidence="4" id="KW-1185">Reference proteome</keyword>
<dbReference type="OrthoDB" id="1000979at2759"/>
<dbReference type="InterPro" id="IPR036691">
    <property type="entry name" value="Endo/exonu/phosph_ase_sf"/>
</dbReference>
<organism evidence="3 4">
    <name type="scientific">Brassica carinata</name>
    <name type="common">Ethiopian mustard</name>
    <name type="synonym">Abyssinian cabbage</name>
    <dbReference type="NCBI Taxonomy" id="52824"/>
    <lineage>
        <taxon>Eukaryota</taxon>
        <taxon>Viridiplantae</taxon>
        <taxon>Streptophyta</taxon>
        <taxon>Embryophyta</taxon>
        <taxon>Tracheophyta</taxon>
        <taxon>Spermatophyta</taxon>
        <taxon>Magnoliopsida</taxon>
        <taxon>eudicotyledons</taxon>
        <taxon>Gunneridae</taxon>
        <taxon>Pentapetalae</taxon>
        <taxon>rosids</taxon>
        <taxon>malvids</taxon>
        <taxon>Brassicales</taxon>
        <taxon>Brassicaceae</taxon>
        <taxon>Brassiceae</taxon>
        <taxon>Brassica</taxon>
    </lineage>
</organism>
<dbReference type="GO" id="GO:0003676">
    <property type="term" value="F:nucleic acid binding"/>
    <property type="evidence" value="ECO:0007669"/>
    <property type="project" value="InterPro"/>
</dbReference>
<evidence type="ECO:0000313" key="4">
    <source>
        <dbReference type="Proteomes" id="UP000886595"/>
    </source>
</evidence>
<dbReference type="PANTHER" id="PTHR33116">
    <property type="entry name" value="REVERSE TRANSCRIPTASE ZINC-BINDING DOMAIN-CONTAINING PROTEIN-RELATED-RELATED"/>
    <property type="match status" value="1"/>
</dbReference>
<dbReference type="GO" id="GO:0004523">
    <property type="term" value="F:RNA-DNA hybrid ribonuclease activity"/>
    <property type="evidence" value="ECO:0007669"/>
    <property type="project" value="InterPro"/>
</dbReference>
<feature type="domain" description="Reverse transcriptase zinc-binding" evidence="2">
    <location>
        <begin position="802"/>
        <end position="869"/>
    </location>
</feature>
<dbReference type="Pfam" id="PF13456">
    <property type="entry name" value="RVT_3"/>
    <property type="match status" value="1"/>
</dbReference>
<dbReference type="AlphaFoldDB" id="A0A8X7VLP5"/>
<reference evidence="3 4" key="1">
    <citation type="submission" date="2020-02" db="EMBL/GenBank/DDBJ databases">
        <authorList>
            <person name="Ma Q."/>
            <person name="Huang Y."/>
            <person name="Song X."/>
            <person name="Pei D."/>
        </authorList>
    </citation>
    <scope>NUCLEOTIDE SEQUENCE [LARGE SCALE GENOMIC DNA]</scope>
    <source>
        <strain evidence="3">Sxm20200214</strain>
        <tissue evidence="3">Leaf</tissue>
    </source>
</reference>
<dbReference type="Pfam" id="PF13966">
    <property type="entry name" value="zf-RVT"/>
    <property type="match status" value="1"/>
</dbReference>
<evidence type="ECO:0000313" key="3">
    <source>
        <dbReference type="EMBL" id="KAG2313170.1"/>
    </source>
</evidence>
<dbReference type="EMBL" id="JAAMPC010000005">
    <property type="protein sequence ID" value="KAG2313170.1"/>
    <property type="molecule type" value="Genomic_DNA"/>
</dbReference>
<evidence type="ECO:0000259" key="2">
    <source>
        <dbReference type="Pfam" id="PF13966"/>
    </source>
</evidence>
<feature type="domain" description="RNase H type-1" evidence="1">
    <location>
        <begin position="992"/>
        <end position="1107"/>
    </location>
</feature>